<keyword evidence="2" id="KW-1185">Reference proteome</keyword>
<evidence type="ECO:0000313" key="2">
    <source>
        <dbReference type="Proteomes" id="UP000290572"/>
    </source>
</evidence>
<accession>A0A498M4R6</accession>
<dbReference type="AlphaFoldDB" id="A0A498M4R6"/>
<dbReference type="Proteomes" id="UP000290572">
    <property type="component" value="Unassembled WGS sequence"/>
</dbReference>
<comment type="caution">
    <text evidence="1">The sequence shown here is derived from an EMBL/GenBank/DDBJ whole genome shotgun (WGS) entry which is preliminary data.</text>
</comment>
<proteinExistence type="predicted"/>
<reference evidence="1 2" key="1">
    <citation type="submission" date="2018-03" db="EMBL/GenBank/DDBJ databases">
        <title>Draft genome sequence of Rohu Carp (Labeo rohita).</title>
        <authorList>
            <person name="Das P."/>
            <person name="Kushwaha B."/>
            <person name="Joshi C.G."/>
            <person name="Kumar D."/>
            <person name="Nagpure N.S."/>
            <person name="Sahoo L."/>
            <person name="Das S.P."/>
            <person name="Bit A."/>
            <person name="Patnaik S."/>
            <person name="Meher P.K."/>
            <person name="Jayasankar P."/>
            <person name="Koringa P.G."/>
            <person name="Patel N.V."/>
            <person name="Hinsu A.T."/>
            <person name="Kumar R."/>
            <person name="Pandey M."/>
            <person name="Agarwal S."/>
            <person name="Srivastava S."/>
            <person name="Singh M."/>
            <person name="Iquebal M.A."/>
            <person name="Jaiswal S."/>
            <person name="Angadi U.B."/>
            <person name="Kumar N."/>
            <person name="Raza M."/>
            <person name="Shah T.M."/>
            <person name="Rai A."/>
            <person name="Jena J.K."/>
        </authorList>
    </citation>
    <scope>NUCLEOTIDE SEQUENCE [LARGE SCALE GENOMIC DNA]</scope>
    <source>
        <strain evidence="1">DASCIFA01</strain>
        <tissue evidence="1">Testis</tissue>
    </source>
</reference>
<sequence length="573" mass="67071">MQERLSQTDPLVIQREDMQKHVQTTQRVSIRGACKSHPGQAGSRNEQVYTVDGQYFTSDQQQSPFVKCKAMAATNAQLDVASEAHGDEFDEKKIAERCENLYRFRLQLRYLRIWNNRLKFLSQACCHDRRRALSKALYALRWAVNMHCAQTDAVERRRSAFLLYQSFYQWKNHYESRHLKNSLHSERNTEALRKRLIQPSRSLALMTTCSTWRNLHVLRTAVIHHQKTAGVVGMCLVGETTPEQSLDPVDINLAEKTAGCTSAQDGFVSIGMDGMEGVYQHGEHWFSAVHCFGISAIRKRRRHSRHAYSTGADLYSYTLFTSISSSSSFIQDIDTQAVGPHCEQQKCAVKLMKSRTERHRLNLSFSTWVTRVRQQQTARAIYNRTLLNRGHRHALLCEYDEKRKTVMKRRSFVRWSHAVEQFRRAQHYHQRALKHRVLLAWHGQTVSAQRRRYREAWFQYSSEMRLQAAVFMQWRKALIQGQQRQCALESLLIIYQSRVSDQAFQRWRTAAAEWKTITTFNNKLLNKYEHRVLQKAWLTWRKRHIRNRVSADYSANFNNALLAQVNQTQSTAL</sequence>
<organism evidence="1 2">
    <name type="scientific">Labeo rohita</name>
    <name type="common">Indian major carp</name>
    <name type="synonym">Cyprinus rohita</name>
    <dbReference type="NCBI Taxonomy" id="84645"/>
    <lineage>
        <taxon>Eukaryota</taxon>
        <taxon>Metazoa</taxon>
        <taxon>Chordata</taxon>
        <taxon>Craniata</taxon>
        <taxon>Vertebrata</taxon>
        <taxon>Euteleostomi</taxon>
        <taxon>Actinopterygii</taxon>
        <taxon>Neopterygii</taxon>
        <taxon>Teleostei</taxon>
        <taxon>Ostariophysi</taxon>
        <taxon>Cypriniformes</taxon>
        <taxon>Cyprinidae</taxon>
        <taxon>Labeoninae</taxon>
        <taxon>Labeonini</taxon>
        <taxon>Labeo</taxon>
    </lineage>
</organism>
<name>A0A498M4R6_LABRO</name>
<evidence type="ECO:0000313" key="1">
    <source>
        <dbReference type="EMBL" id="RXN12635.1"/>
    </source>
</evidence>
<dbReference type="EMBL" id="QBIY01013039">
    <property type="protein sequence ID" value="RXN12635.1"/>
    <property type="molecule type" value="Genomic_DNA"/>
</dbReference>
<protein>
    <submittedName>
        <fullName evidence="1">Uncharacterized protein</fullName>
    </submittedName>
</protein>
<gene>
    <name evidence="1" type="ORF">ROHU_029436</name>
</gene>